<dbReference type="Pfam" id="PF03572">
    <property type="entry name" value="Peptidase_S41"/>
    <property type="match status" value="1"/>
</dbReference>
<dbReference type="SMART" id="SM00245">
    <property type="entry name" value="TSPc"/>
    <property type="match status" value="1"/>
</dbReference>
<dbReference type="CDD" id="cd06567">
    <property type="entry name" value="Peptidase_S41"/>
    <property type="match status" value="1"/>
</dbReference>
<dbReference type="SUPFAM" id="SSF52096">
    <property type="entry name" value="ClpP/crotonase"/>
    <property type="match status" value="1"/>
</dbReference>
<keyword evidence="1" id="KW-0732">Signal</keyword>
<evidence type="ECO:0000313" key="4">
    <source>
        <dbReference type="Proteomes" id="UP000321863"/>
    </source>
</evidence>
<dbReference type="GO" id="GO:0006508">
    <property type="term" value="P:proteolysis"/>
    <property type="evidence" value="ECO:0007669"/>
    <property type="project" value="InterPro"/>
</dbReference>
<name>A0A511YMU0_9FLAO</name>
<dbReference type="Proteomes" id="UP000321863">
    <property type="component" value="Unassembled WGS sequence"/>
</dbReference>
<evidence type="ECO:0000259" key="2">
    <source>
        <dbReference type="SMART" id="SM00245"/>
    </source>
</evidence>
<evidence type="ECO:0000256" key="1">
    <source>
        <dbReference type="SAM" id="SignalP"/>
    </source>
</evidence>
<dbReference type="EMBL" id="BJYJ01000010">
    <property type="protein sequence ID" value="GEN76508.1"/>
    <property type="molecule type" value="Genomic_DNA"/>
</dbReference>
<dbReference type="Gene3D" id="3.90.226.10">
    <property type="entry name" value="2-enoyl-CoA Hydratase, Chain A, domain 1"/>
    <property type="match status" value="1"/>
</dbReference>
<organism evidence="3 4">
    <name type="scientific">Chryseobacterium hagamense</name>
    <dbReference type="NCBI Taxonomy" id="395935"/>
    <lineage>
        <taxon>Bacteria</taxon>
        <taxon>Pseudomonadati</taxon>
        <taxon>Bacteroidota</taxon>
        <taxon>Flavobacteriia</taxon>
        <taxon>Flavobacteriales</taxon>
        <taxon>Weeksellaceae</taxon>
        <taxon>Chryseobacterium group</taxon>
        <taxon>Chryseobacterium</taxon>
    </lineage>
</organism>
<dbReference type="InterPro" id="IPR029045">
    <property type="entry name" value="ClpP/crotonase-like_dom_sf"/>
</dbReference>
<reference evidence="3 4" key="1">
    <citation type="submission" date="2019-07" db="EMBL/GenBank/DDBJ databases">
        <title>Whole genome shotgun sequence of Chryseobacterium hagamense NBRC 105253.</title>
        <authorList>
            <person name="Hosoyama A."/>
            <person name="Uohara A."/>
            <person name="Ohji S."/>
            <person name="Ichikawa N."/>
        </authorList>
    </citation>
    <scope>NUCLEOTIDE SEQUENCE [LARGE SCALE GENOMIC DNA]</scope>
    <source>
        <strain evidence="3 4">NBRC 105253</strain>
    </source>
</reference>
<dbReference type="InterPro" id="IPR005151">
    <property type="entry name" value="Tail-specific_protease"/>
</dbReference>
<protein>
    <recommendedName>
        <fullName evidence="2">Tail specific protease domain-containing protein</fullName>
    </recommendedName>
</protein>
<dbReference type="GO" id="GO:0030288">
    <property type="term" value="C:outer membrane-bounded periplasmic space"/>
    <property type="evidence" value="ECO:0007669"/>
    <property type="project" value="TreeGrafter"/>
</dbReference>
<dbReference type="AlphaFoldDB" id="A0A511YMU0"/>
<dbReference type="GO" id="GO:0004175">
    <property type="term" value="F:endopeptidase activity"/>
    <property type="evidence" value="ECO:0007669"/>
    <property type="project" value="TreeGrafter"/>
</dbReference>
<dbReference type="OrthoDB" id="7314861at2"/>
<feature type="chain" id="PRO_5021728082" description="Tail specific protease domain-containing protein" evidence="1">
    <location>
        <begin position="22"/>
        <end position="332"/>
    </location>
</feature>
<evidence type="ECO:0000313" key="3">
    <source>
        <dbReference type="EMBL" id="GEN76508.1"/>
    </source>
</evidence>
<dbReference type="GO" id="GO:0008236">
    <property type="term" value="F:serine-type peptidase activity"/>
    <property type="evidence" value="ECO:0007669"/>
    <property type="project" value="InterPro"/>
</dbReference>
<feature type="signal peptide" evidence="1">
    <location>
        <begin position="1"/>
        <end position="21"/>
    </location>
</feature>
<gene>
    <name evidence="3" type="ORF">CHA01nite_22480</name>
</gene>
<dbReference type="RefSeq" id="WP_146941528.1">
    <property type="nucleotide sequence ID" value="NZ_BJYJ01000010.1"/>
</dbReference>
<dbReference type="GO" id="GO:0007165">
    <property type="term" value="P:signal transduction"/>
    <property type="evidence" value="ECO:0007669"/>
    <property type="project" value="TreeGrafter"/>
</dbReference>
<comment type="caution">
    <text evidence="3">The sequence shown here is derived from an EMBL/GenBank/DDBJ whole genome shotgun (WGS) entry which is preliminary data.</text>
</comment>
<dbReference type="PANTHER" id="PTHR32060">
    <property type="entry name" value="TAIL-SPECIFIC PROTEASE"/>
    <property type="match status" value="1"/>
</dbReference>
<dbReference type="PANTHER" id="PTHR32060:SF30">
    <property type="entry name" value="CARBOXY-TERMINAL PROCESSING PROTEASE CTPA"/>
    <property type="match status" value="1"/>
</dbReference>
<accession>A0A511YMU0</accession>
<proteinExistence type="predicted"/>
<feature type="domain" description="Tail specific protease" evidence="2">
    <location>
        <begin position="85"/>
        <end position="308"/>
    </location>
</feature>
<sequence>MNKFLIAASLTAMLFSARASAQKDSIRQYVSKALDIMQHKSVNKSRINWEELSRITLSDASEARTIKETYPVLGKALRALKDSHSKFYPAEEVRQYTLGYKATGQAFPVIEGKLLENKYAYISLPDIGSFNKDDWNLYINTFYSKVNELQKQKPKGWILDLRNNYGGMLYPMYAAAAPFFDRKNIVGTKDAEGNIEYFNYKDGKFYEGPAATQFFTLKERQPSQIKAPVAVLVNKVTGSSAEFITAAFAGQKNVNLIGVNTQGLTSANQEYKLSDGSFLVLTIGNIIDRTGKEYNIIGEGIAPDIRIEKTDDKTKTNEAYMNTAFRYIDGKL</sequence>
<keyword evidence="4" id="KW-1185">Reference proteome</keyword>